<dbReference type="Proteomes" id="UP000044625">
    <property type="component" value="Unassembled WGS sequence"/>
</dbReference>
<keyword evidence="3" id="KW-1185">Reference proteome</keyword>
<protein>
    <submittedName>
        <fullName evidence="1">Uncharacterized protein</fullName>
    </submittedName>
</protein>
<evidence type="ECO:0000313" key="2">
    <source>
        <dbReference type="EMBL" id="CRY66974.1"/>
    </source>
</evidence>
<evidence type="ECO:0000313" key="4">
    <source>
        <dbReference type="Proteomes" id="UP000045840"/>
    </source>
</evidence>
<gene>
    <name evidence="1" type="ORF">ERS008529_03400</name>
    <name evidence="2" type="ORF">ERS137968_02085</name>
</gene>
<dbReference type="AlphaFoldDB" id="A0A0T9QQD5"/>
<dbReference type="Proteomes" id="UP000045840">
    <property type="component" value="Unassembled WGS sequence"/>
</dbReference>
<organism evidence="1 4">
    <name type="scientific">Yersinia pekkanenii</name>
    <dbReference type="NCBI Taxonomy" id="1288385"/>
    <lineage>
        <taxon>Bacteria</taxon>
        <taxon>Pseudomonadati</taxon>
        <taxon>Pseudomonadota</taxon>
        <taxon>Gammaproteobacteria</taxon>
        <taxon>Enterobacterales</taxon>
        <taxon>Yersiniaceae</taxon>
        <taxon>Yersinia</taxon>
    </lineage>
</organism>
<name>A0A0T9QQD5_9GAMM</name>
<dbReference type="NCBIfam" id="NF041551">
    <property type="entry name" value="YlcI_YnfO_N"/>
    <property type="match status" value="1"/>
</dbReference>
<reference evidence="1" key="3">
    <citation type="submission" date="2015-03" db="EMBL/GenBank/DDBJ databases">
        <authorList>
            <person name="Murphy D."/>
        </authorList>
    </citation>
    <scope>NUCLEOTIDE SEQUENCE [LARGE SCALE GENOMIC DNA]</scope>
    <source>
        <strain evidence="1">A125KOH2</strain>
    </source>
</reference>
<reference evidence="2 3" key="2">
    <citation type="submission" date="2015-03" db="EMBL/GenBank/DDBJ databases">
        <authorList>
            <consortium name="Pathogen Informatics"/>
            <person name="Murphy D."/>
        </authorList>
    </citation>
    <scope>NUCLEOTIDE SEQUENCE [LARGE SCALE GENOMIC DNA]</scope>
    <source>
        <strain evidence="3">type strain: CIP110230</strain>
        <strain evidence="2">Type strain: CIP110230</strain>
    </source>
</reference>
<evidence type="ECO:0000313" key="3">
    <source>
        <dbReference type="Proteomes" id="UP000044625"/>
    </source>
</evidence>
<dbReference type="EMBL" id="CQAZ01000034">
    <property type="protein sequence ID" value="CNI21375.1"/>
    <property type="molecule type" value="Genomic_DNA"/>
</dbReference>
<evidence type="ECO:0000313" key="1">
    <source>
        <dbReference type="EMBL" id="CNI21375.1"/>
    </source>
</evidence>
<reference evidence="4" key="1">
    <citation type="submission" date="2015-03" db="EMBL/GenBank/DDBJ databases">
        <authorList>
            <consortium name="Pathogen Informatics"/>
        </authorList>
    </citation>
    <scope>NUCLEOTIDE SEQUENCE [LARGE SCALE GENOMIC DNA]</scope>
    <source>
        <strain evidence="4">A125KOH2</strain>
    </source>
</reference>
<dbReference type="STRING" id="1288385.ERS137968_02085"/>
<dbReference type="RefSeq" id="WP_049614317.1">
    <property type="nucleotide sequence ID" value="NZ_CAWMMU010000009.1"/>
</dbReference>
<sequence>MATNTVNDKSKQISIRIPHDVMDGMEAVKMDGESNAGFIVTAMQDEIARRQLKESDENKLLSNLNGALEALARIEEIGTKAGENIKAIVNVAQSEIKRRQRKKSKSEPSE</sequence>
<accession>A0A0T9QQD5</accession>
<dbReference type="EMBL" id="CWJL01000009">
    <property type="protein sequence ID" value="CRY66974.1"/>
    <property type="molecule type" value="Genomic_DNA"/>
</dbReference>
<proteinExistence type="predicted"/>